<keyword evidence="2" id="KW-1185">Reference proteome</keyword>
<proteinExistence type="predicted"/>
<feature type="non-terminal residue" evidence="1">
    <location>
        <position position="97"/>
    </location>
</feature>
<dbReference type="Proteomes" id="UP000789525">
    <property type="component" value="Unassembled WGS sequence"/>
</dbReference>
<gene>
    <name evidence="1" type="ORF">ACOLOM_LOCUS12029</name>
</gene>
<sequence length="97" mass="10735">MSTTTEFPFSLAATSGKLEYNEKAFRLVNQGKTLFRVALLNVLWARLDDNKKVTVTILVPAGERLALKDLEGEISSDAEAVKSAEEWITGLMNRAYA</sequence>
<reference evidence="1" key="1">
    <citation type="submission" date="2021-06" db="EMBL/GenBank/DDBJ databases">
        <authorList>
            <person name="Kallberg Y."/>
            <person name="Tangrot J."/>
            <person name="Rosling A."/>
        </authorList>
    </citation>
    <scope>NUCLEOTIDE SEQUENCE</scope>
    <source>
        <strain evidence="1">CL356</strain>
    </source>
</reference>
<evidence type="ECO:0000313" key="2">
    <source>
        <dbReference type="Proteomes" id="UP000789525"/>
    </source>
</evidence>
<dbReference type="EMBL" id="CAJVPT010046561">
    <property type="protein sequence ID" value="CAG8738351.1"/>
    <property type="molecule type" value="Genomic_DNA"/>
</dbReference>
<organism evidence="1 2">
    <name type="scientific">Acaulospora colombiana</name>
    <dbReference type="NCBI Taxonomy" id="27376"/>
    <lineage>
        <taxon>Eukaryota</taxon>
        <taxon>Fungi</taxon>
        <taxon>Fungi incertae sedis</taxon>
        <taxon>Mucoromycota</taxon>
        <taxon>Glomeromycotina</taxon>
        <taxon>Glomeromycetes</taxon>
        <taxon>Diversisporales</taxon>
        <taxon>Acaulosporaceae</taxon>
        <taxon>Acaulospora</taxon>
    </lineage>
</organism>
<name>A0ACA9Q8B0_9GLOM</name>
<protein>
    <submittedName>
        <fullName evidence="1">11031_t:CDS:1</fullName>
    </submittedName>
</protein>
<evidence type="ECO:0000313" key="1">
    <source>
        <dbReference type="EMBL" id="CAG8738351.1"/>
    </source>
</evidence>
<accession>A0ACA9Q8B0</accession>
<comment type="caution">
    <text evidence="1">The sequence shown here is derived from an EMBL/GenBank/DDBJ whole genome shotgun (WGS) entry which is preliminary data.</text>
</comment>